<dbReference type="Gene3D" id="3.40.50.300">
    <property type="entry name" value="P-loop containing nucleotide triphosphate hydrolases"/>
    <property type="match status" value="1"/>
</dbReference>
<dbReference type="NCBIfam" id="TIGR00150">
    <property type="entry name" value="T6A_YjeE"/>
    <property type="match status" value="1"/>
</dbReference>
<evidence type="ECO:0000256" key="9">
    <source>
        <dbReference type="ARBA" id="ARBA00022842"/>
    </source>
</evidence>
<evidence type="ECO:0000256" key="11">
    <source>
        <dbReference type="ARBA" id="ARBA00032441"/>
    </source>
</evidence>
<accession>A0ABY5PDT7</accession>
<organism evidence="12 13">
    <name type="scientific">Svornostia abyssi</name>
    <dbReference type="NCBI Taxonomy" id="2898438"/>
    <lineage>
        <taxon>Bacteria</taxon>
        <taxon>Bacillati</taxon>
        <taxon>Actinomycetota</taxon>
        <taxon>Thermoleophilia</taxon>
        <taxon>Solirubrobacterales</taxon>
        <taxon>Baekduiaceae</taxon>
        <taxon>Svornostia</taxon>
    </lineage>
</organism>
<evidence type="ECO:0000256" key="8">
    <source>
        <dbReference type="ARBA" id="ARBA00022840"/>
    </source>
</evidence>
<keyword evidence="6" id="KW-0479">Metal-binding</keyword>
<evidence type="ECO:0000256" key="10">
    <source>
        <dbReference type="ARBA" id="ARBA00024908"/>
    </source>
</evidence>
<protein>
    <recommendedName>
        <fullName evidence="3">tRNA threonylcarbamoyladenosine biosynthesis protein TsaE</fullName>
    </recommendedName>
    <alternativeName>
        <fullName evidence="11">t(6)A37 threonylcarbamoyladenosine biosynthesis protein TsaE</fullName>
    </alternativeName>
</protein>
<dbReference type="Proteomes" id="UP001058860">
    <property type="component" value="Chromosome"/>
</dbReference>
<dbReference type="Pfam" id="PF02367">
    <property type="entry name" value="TsaE"/>
    <property type="match status" value="1"/>
</dbReference>
<proteinExistence type="inferred from homology"/>
<gene>
    <name evidence="12" type="primary">tsaE</name>
    <name evidence="12" type="ORF">LRS13_19065</name>
</gene>
<evidence type="ECO:0000256" key="4">
    <source>
        <dbReference type="ARBA" id="ARBA00022490"/>
    </source>
</evidence>
<dbReference type="PANTHER" id="PTHR33540">
    <property type="entry name" value="TRNA THREONYLCARBAMOYLADENOSINE BIOSYNTHESIS PROTEIN TSAE"/>
    <property type="match status" value="1"/>
</dbReference>
<dbReference type="InterPro" id="IPR027417">
    <property type="entry name" value="P-loop_NTPase"/>
</dbReference>
<dbReference type="SUPFAM" id="SSF52540">
    <property type="entry name" value="P-loop containing nucleoside triphosphate hydrolases"/>
    <property type="match status" value="1"/>
</dbReference>
<dbReference type="EMBL" id="CP088295">
    <property type="protein sequence ID" value="UUY02766.1"/>
    <property type="molecule type" value="Genomic_DNA"/>
</dbReference>
<sequence length="144" mass="15486">MRTAVTETVSAEETAVVAAELARELRPGDVVLVSGDLGAGKSTFVRGALRALGVTGPVTSPTFTISRRYRAAGRELSHLDLYRLGDLAAEDPALLDDEVGGERIAFVEWPEVGEGWAAEHGRVAARVRLDHAGRDRRVVTIERP</sequence>
<dbReference type="InterPro" id="IPR003442">
    <property type="entry name" value="T6A_TsaE"/>
</dbReference>
<keyword evidence="9" id="KW-0460">Magnesium</keyword>
<comment type="similarity">
    <text evidence="2">Belongs to the TsaE family.</text>
</comment>
<evidence type="ECO:0000256" key="1">
    <source>
        <dbReference type="ARBA" id="ARBA00004496"/>
    </source>
</evidence>
<evidence type="ECO:0000256" key="5">
    <source>
        <dbReference type="ARBA" id="ARBA00022694"/>
    </source>
</evidence>
<evidence type="ECO:0000256" key="7">
    <source>
        <dbReference type="ARBA" id="ARBA00022741"/>
    </source>
</evidence>
<keyword evidence="4" id="KW-0963">Cytoplasm</keyword>
<name>A0ABY5PDT7_9ACTN</name>
<keyword evidence="7" id="KW-0547">Nucleotide-binding</keyword>
<evidence type="ECO:0000313" key="13">
    <source>
        <dbReference type="Proteomes" id="UP001058860"/>
    </source>
</evidence>
<evidence type="ECO:0000256" key="3">
    <source>
        <dbReference type="ARBA" id="ARBA00019010"/>
    </source>
</evidence>
<keyword evidence="5" id="KW-0819">tRNA processing</keyword>
<comment type="function">
    <text evidence="10">Required for the formation of a threonylcarbamoyl group on adenosine at position 37 (t(6)A37) in tRNAs that read codons beginning with adenine. Is involved in the transfer of the threonylcarbamoyl moiety of threonylcarbamoyl-AMP (TC-AMP) to the N6 group of A37, together with TsaD and TsaB. TsaE seems to play an indirect role in the t(6)A biosynthesis pathway, possibly in regulating the core enzymatic function of TsaD.</text>
</comment>
<dbReference type="PANTHER" id="PTHR33540:SF2">
    <property type="entry name" value="TRNA THREONYLCARBAMOYLADENOSINE BIOSYNTHESIS PROTEIN TSAE"/>
    <property type="match status" value="1"/>
</dbReference>
<evidence type="ECO:0000313" key="12">
    <source>
        <dbReference type="EMBL" id="UUY02766.1"/>
    </source>
</evidence>
<dbReference type="RefSeq" id="WP_353863289.1">
    <property type="nucleotide sequence ID" value="NZ_CP088295.1"/>
</dbReference>
<evidence type="ECO:0000256" key="6">
    <source>
        <dbReference type="ARBA" id="ARBA00022723"/>
    </source>
</evidence>
<comment type="subcellular location">
    <subcellularLocation>
        <location evidence="1">Cytoplasm</location>
    </subcellularLocation>
</comment>
<evidence type="ECO:0000256" key="2">
    <source>
        <dbReference type="ARBA" id="ARBA00007599"/>
    </source>
</evidence>
<keyword evidence="8" id="KW-0067">ATP-binding</keyword>
<reference evidence="13" key="1">
    <citation type="submission" date="2021-11" db="EMBL/GenBank/DDBJ databases">
        <title>Cultivation dependent microbiological survey of springs from the worlds oldest radium mine currently devoted to the extraction of radon-saturated water.</title>
        <authorList>
            <person name="Kapinusova G."/>
            <person name="Smrhova T."/>
            <person name="Strejcek M."/>
            <person name="Suman J."/>
            <person name="Jani K."/>
            <person name="Pajer P."/>
            <person name="Uhlik O."/>
        </authorList>
    </citation>
    <scope>NUCLEOTIDE SEQUENCE [LARGE SCALE GENOMIC DNA]</scope>
    <source>
        <strain evidence="13">J379</strain>
    </source>
</reference>
<keyword evidence="13" id="KW-1185">Reference proteome</keyword>